<feature type="compositionally biased region" description="Basic and acidic residues" evidence="1">
    <location>
        <begin position="1"/>
        <end position="12"/>
    </location>
</feature>
<feature type="domain" description="eCIS core" evidence="2">
    <location>
        <begin position="91"/>
        <end position="162"/>
    </location>
</feature>
<dbReference type="Pfam" id="PF13699">
    <property type="entry name" value="eCIS_core"/>
    <property type="match status" value="1"/>
</dbReference>
<name>A0AB33KIF0_9ACTN</name>
<feature type="region of interest" description="Disordered" evidence="1">
    <location>
        <begin position="343"/>
        <end position="364"/>
    </location>
</feature>
<reference evidence="3" key="1">
    <citation type="submission" date="2024-07" db="EMBL/GenBank/DDBJ databases">
        <title>Complete genome sequences of cellulolytic bacteria, Kitasatospora sp. CMC57 and Streptomyces sp. CMC78, isolated from Japanese agricultural soil.</title>
        <authorList>
            <person name="Hashimoto T."/>
            <person name="Ito M."/>
            <person name="Iwamoto M."/>
            <person name="Fukahori D."/>
            <person name="Shoda T."/>
            <person name="Sakoda M."/>
            <person name="Morohoshi T."/>
            <person name="Mitsuboshi M."/>
            <person name="Nishizawa T."/>
        </authorList>
    </citation>
    <scope>NUCLEOTIDE SEQUENCE</scope>
    <source>
        <strain evidence="3">CMC78</strain>
    </source>
</reference>
<accession>A0AB33KIF0</accession>
<sequence>MHRQDGPEKTGAESRSAPVVRKPEAASGVPPTGLLALQGSVGNAAVVQMMRTPDRPALQDQDHEHGDGCGHDRATVQRSAVHDVLRGAGRPLDSATRTDMESRLGADFSDVRIHNNAAAKASAAEIGARAYTSGSHVVIGDGGADKHTLAHELTHVIQQRQGQVAGTDNGRGLRVSDPSDRFEREAEANARRVMSGPAAAGPDVQRAVSTRSPGAAAPAVQRTVQDRLTDAYWAEQAAGKKAVKAPTKASGGRRGDEILQVVGPGLIEELAALCAGKSEEELNAMGRLELFRTMDESEAADIEAWWAGHGDSTAKLNDMNQWILDHKDEPKPSAAFNKQFGETKKTAAPGAEPKDGTLPIGNHLGDEEQARSFLKRPGEQALMKFVLRPGAHELLFSPQYMAVDGNAPRRTPQSLRNIHGGMPQAKKGEGLLDGYIGIKQESRGDFSVAVSSKWSKLLFQIFVERIERA</sequence>
<gene>
    <name evidence="3" type="ORF">SCMC78_51010</name>
</gene>
<protein>
    <recommendedName>
        <fullName evidence="2">eCIS core domain-containing protein</fullName>
    </recommendedName>
</protein>
<dbReference type="RefSeq" id="WP_408054307.1">
    <property type="nucleotide sequence ID" value="NZ_AP035884.1"/>
</dbReference>
<feature type="region of interest" description="Disordered" evidence="1">
    <location>
        <begin position="1"/>
        <end position="33"/>
    </location>
</feature>
<evidence type="ECO:0000256" key="1">
    <source>
        <dbReference type="SAM" id="MobiDB-lite"/>
    </source>
</evidence>
<proteinExistence type="predicted"/>
<dbReference type="EMBL" id="AP035884">
    <property type="protein sequence ID" value="BFP55294.1"/>
    <property type="molecule type" value="Genomic_DNA"/>
</dbReference>
<evidence type="ECO:0000313" key="3">
    <source>
        <dbReference type="EMBL" id="BFP55294.1"/>
    </source>
</evidence>
<evidence type="ECO:0000259" key="2">
    <source>
        <dbReference type="Pfam" id="PF13699"/>
    </source>
</evidence>
<dbReference type="InterPro" id="IPR025295">
    <property type="entry name" value="eCIS_core_dom"/>
</dbReference>
<organism evidence="3">
    <name type="scientific">Streptomyces sp. CMC78</name>
    <dbReference type="NCBI Taxonomy" id="3231512"/>
    <lineage>
        <taxon>Bacteria</taxon>
        <taxon>Bacillati</taxon>
        <taxon>Actinomycetota</taxon>
        <taxon>Actinomycetes</taxon>
        <taxon>Kitasatosporales</taxon>
        <taxon>Streptomycetaceae</taxon>
        <taxon>Streptomyces</taxon>
    </lineage>
</organism>
<dbReference type="KEGG" id="stcm:SCMC78_51010"/>
<dbReference type="AlphaFoldDB" id="A0AB33KIF0"/>